<dbReference type="Proteomes" id="UP000461585">
    <property type="component" value="Unassembled WGS sequence"/>
</dbReference>
<keyword evidence="4" id="KW-0813">Transport</keyword>
<evidence type="ECO:0000256" key="6">
    <source>
        <dbReference type="ARBA" id="ARBA00023136"/>
    </source>
</evidence>
<feature type="domain" description="V-ATPase proteolipid subunit C-like" evidence="10">
    <location>
        <begin position="79"/>
        <end position="138"/>
    </location>
</feature>
<feature type="transmembrane region" description="Helical" evidence="9">
    <location>
        <begin position="76"/>
        <end position="106"/>
    </location>
</feature>
<dbReference type="InterPro" id="IPR002379">
    <property type="entry name" value="ATPase_proteolipid_c-like_dom"/>
</dbReference>
<dbReference type="CDD" id="cd18120">
    <property type="entry name" value="ATP-synt_Vo_Ao_c"/>
    <property type="match status" value="1"/>
</dbReference>
<comment type="similarity">
    <text evidence="2">Belongs to the ATPase C chain family.</text>
</comment>
<dbReference type="InterPro" id="IPR000454">
    <property type="entry name" value="ATP_synth_F0_csu"/>
</dbReference>
<keyword evidence="5 9" id="KW-1133">Transmembrane helix</keyword>
<comment type="caution">
    <text evidence="11">The sequence shown here is derived from an EMBL/GenBank/DDBJ whole genome shotgun (WGS) entry which is preliminary data.</text>
</comment>
<reference evidence="11 12" key="1">
    <citation type="submission" date="2020-01" db="EMBL/GenBank/DDBJ databases">
        <title>Anaeroalcalibacter tamaniensis gen. nov., sp. nov., moderately halophilic strictly anaerobic fermenter bacterium from mud volcano of Taman peninsula.</title>
        <authorList>
            <person name="Frolova A."/>
            <person name="Merkel A.Y."/>
            <person name="Slobodkin A.I."/>
        </authorList>
    </citation>
    <scope>NUCLEOTIDE SEQUENCE [LARGE SCALE GENOMIC DNA]</scope>
    <source>
        <strain evidence="11 12">F-3ap</strain>
    </source>
</reference>
<evidence type="ECO:0000256" key="1">
    <source>
        <dbReference type="ARBA" id="ARBA00004141"/>
    </source>
</evidence>
<feature type="transmembrane region" description="Helical" evidence="9">
    <location>
        <begin position="35"/>
        <end position="56"/>
    </location>
</feature>
<keyword evidence="4" id="KW-0375">Hydrogen ion transport</keyword>
<organism evidence="11 12">
    <name type="scientific">Anaerotalea alkaliphila</name>
    <dbReference type="NCBI Taxonomy" id="2662126"/>
    <lineage>
        <taxon>Bacteria</taxon>
        <taxon>Bacillati</taxon>
        <taxon>Bacillota</taxon>
        <taxon>Clostridia</taxon>
        <taxon>Eubacteriales</taxon>
        <taxon>Anaerotalea</taxon>
    </lineage>
</organism>
<gene>
    <name evidence="11" type="ORF">GXN74_02075</name>
</gene>
<evidence type="ECO:0000256" key="3">
    <source>
        <dbReference type="ARBA" id="ARBA00022692"/>
    </source>
</evidence>
<evidence type="ECO:0000256" key="7">
    <source>
        <dbReference type="ARBA" id="ARBA00032200"/>
    </source>
</evidence>
<dbReference type="PRINTS" id="PR00124">
    <property type="entry name" value="ATPASEC"/>
</dbReference>
<comment type="subcellular location">
    <subcellularLocation>
        <location evidence="1">Membrane</location>
        <topology evidence="1">Multi-pass membrane protein</topology>
    </subcellularLocation>
</comment>
<keyword evidence="6 9" id="KW-0472">Membrane</keyword>
<protein>
    <recommendedName>
        <fullName evidence="7">ATP synthase F(0) sector subunit c</fullName>
    </recommendedName>
    <alternativeName>
        <fullName evidence="8">F-type ATPase subunit c</fullName>
    </alternativeName>
</protein>
<keyword evidence="12" id="KW-1185">Reference proteome</keyword>
<evidence type="ECO:0000256" key="2">
    <source>
        <dbReference type="ARBA" id="ARBA00006704"/>
    </source>
</evidence>
<evidence type="ECO:0000256" key="4">
    <source>
        <dbReference type="ARBA" id="ARBA00022781"/>
    </source>
</evidence>
<dbReference type="GO" id="GO:0045259">
    <property type="term" value="C:proton-transporting ATP synthase complex"/>
    <property type="evidence" value="ECO:0007669"/>
    <property type="project" value="InterPro"/>
</dbReference>
<evidence type="ECO:0000313" key="11">
    <source>
        <dbReference type="EMBL" id="NDL66536.1"/>
    </source>
</evidence>
<keyword evidence="3 9" id="KW-0812">Transmembrane</keyword>
<dbReference type="Gene3D" id="1.20.20.10">
    <property type="entry name" value="F1F0 ATP synthase subunit C"/>
    <property type="match status" value="1"/>
</dbReference>
<name>A0A7X5HU99_9FIRM</name>
<dbReference type="Pfam" id="PF00137">
    <property type="entry name" value="ATP-synt_C"/>
    <property type="match status" value="1"/>
</dbReference>
<evidence type="ECO:0000313" key="12">
    <source>
        <dbReference type="Proteomes" id="UP000461585"/>
    </source>
</evidence>
<dbReference type="InterPro" id="IPR038662">
    <property type="entry name" value="ATP_synth_F0_csu_sf"/>
</dbReference>
<proteinExistence type="inferred from homology"/>
<dbReference type="InterPro" id="IPR035921">
    <property type="entry name" value="F/V-ATP_Csub_sf"/>
</dbReference>
<keyword evidence="4" id="KW-0406">Ion transport</keyword>
<sequence>MTTILIVALALVAITVGYGTYAVKHSVEDRKVKRFLGMNVTAFALLMVGATLWLLSGNTALAADAATAVAGSSDGLRYMAAALSVGAASVGAGIAVSVSAAAAIGAISENPALLGKTIIFVGLSEGIAIYGLIVSIMILGN</sequence>
<evidence type="ECO:0000256" key="5">
    <source>
        <dbReference type="ARBA" id="ARBA00022989"/>
    </source>
</evidence>
<dbReference type="GO" id="GO:0015078">
    <property type="term" value="F:proton transmembrane transporter activity"/>
    <property type="evidence" value="ECO:0007669"/>
    <property type="project" value="InterPro"/>
</dbReference>
<dbReference type="SUPFAM" id="SSF81333">
    <property type="entry name" value="F1F0 ATP synthase subunit C"/>
    <property type="match status" value="1"/>
</dbReference>
<dbReference type="EMBL" id="JAAEEH010000003">
    <property type="protein sequence ID" value="NDL66536.1"/>
    <property type="molecule type" value="Genomic_DNA"/>
</dbReference>
<evidence type="ECO:0000256" key="8">
    <source>
        <dbReference type="ARBA" id="ARBA00032887"/>
    </source>
</evidence>
<accession>A0A7X5HU99</accession>
<evidence type="ECO:0000256" key="9">
    <source>
        <dbReference type="SAM" id="Phobius"/>
    </source>
</evidence>
<dbReference type="GO" id="GO:0015986">
    <property type="term" value="P:proton motive force-driven ATP synthesis"/>
    <property type="evidence" value="ECO:0007669"/>
    <property type="project" value="InterPro"/>
</dbReference>
<dbReference type="GO" id="GO:0033177">
    <property type="term" value="C:proton-transporting two-sector ATPase complex, proton-transporting domain"/>
    <property type="evidence" value="ECO:0007669"/>
    <property type="project" value="InterPro"/>
</dbReference>
<feature type="transmembrane region" description="Helical" evidence="9">
    <location>
        <begin position="118"/>
        <end position="139"/>
    </location>
</feature>
<dbReference type="AlphaFoldDB" id="A0A7X5HU99"/>
<evidence type="ECO:0000259" key="10">
    <source>
        <dbReference type="Pfam" id="PF00137"/>
    </source>
</evidence>
<dbReference type="RefSeq" id="WP_162369265.1">
    <property type="nucleotide sequence ID" value="NZ_JAAEEH010000003.1"/>
</dbReference>
<feature type="transmembrane region" description="Helical" evidence="9">
    <location>
        <begin position="6"/>
        <end position="23"/>
    </location>
</feature>